<name>A0A8J6PCM7_9FIRM</name>
<evidence type="ECO:0000313" key="2">
    <source>
        <dbReference type="Proteomes" id="UP000632659"/>
    </source>
</evidence>
<dbReference type="EMBL" id="JACRTL010000001">
    <property type="protein sequence ID" value="MBC8610051.1"/>
    <property type="molecule type" value="Genomic_DNA"/>
</dbReference>
<evidence type="ECO:0008006" key="3">
    <source>
        <dbReference type="Google" id="ProtNLM"/>
    </source>
</evidence>
<protein>
    <recommendedName>
        <fullName evidence="3">LysM domain-containing protein</fullName>
    </recommendedName>
</protein>
<evidence type="ECO:0000313" key="1">
    <source>
        <dbReference type="EMBL" id="MBC8610051.1"/>
    </source>
</evidence>
<proteinExistence type="predicted"/>
<accession>A0A8J6PCM7</accession>
<sequence length="178" mass="19927">MATQFQFKDYTFAVNPGQFQISRGKILKAFQPPMITGTVYPRAVIQPIGVEPILVTGRGELIGENVMEEYTRLYQVFIQEESGLLYLPNLAPFYAYFQKLEMTGKAGPNILSYEFSFLEDCGKNQTELSAQEPFYISRSGDTLCLISVKTGKTVEELLLSNPALQVSGELSEGTMVWL</sequence>
<dbReference type="RefSeq" id="WP_093988467.1">
    <property type="nucleotide sequence ID" value="NZ_FYDD01000003.1"/>
</dbReference>
<dbReference type="OrthoDB" id="9783944at2"/>
<reference evidence="1" key="1">
    <citation type="submission" date="2020-08" db="EMBL/GenBank/DDBJ databases">
        <title>Genome public.</title>
        <authorList>
            <person name="Liu C."/>
            <person name="Sun Q."/>
        </authorList>
    </citation>
    <scope>NUCLEOTIDE SEQUENCE</scope>
    <source>
        <strain evidence="1">NSJ-15</strain>
    </source>
</reference>
<dbReference type="AlphaFoldDB" id="A0A8J6PCM7"/>
<dbReference type="Proteomes" id="UP000632659">
    <property type="component" value="Unassembled WGS sequence"/>
</dbReference>
<organism evidence="1 2">
    <name type="scientific">Massiliimalia timonensis</name>
    <dbReference type="NCBI Taxonomy" id="1987501"/>
    <lineage>
        <taxon>Bacteria</taxon>
        <taxon>Bacillati</taxon>
        <taxon>Bacillota</taxon>
        <taxon>Clostridia</taxon>
        <taxon>Eubacteriales</taxon>
        <taxon>Oscillospiraceae</taxon>
        <taxon>Massiliimalia</taxon>
    </lineage>
</organism>
<gene>
    <name evidence="1" type="ORF">H8702_02800</name>
</gene>
<keyword evidence="2" id="KW-1185">Reference proteome</keyword>
<comment type="caution">
    <text evidence="1">The sequence shown here is derived from an EMBL/GenBank/DDBJ whole genome shotgun (WGS) entry which is preliminary data.</text>
</comment>